<protein>
    <submittedName>
        <fullName evidence="1">Uncharacterized protein</fullName>
    </submittedName>
</protein>
<dbReference type="RefSeq" id="WP_091745007.1">
    <property type="nucleotide sequence ID" value="NZ_FODY01000005.1"/>
</dbReference>
<reference evidence="1 2" key="1">
    <citation type="submission" date="2016-10" db="EMBL/GenBank/DDBJ databases">
        <authorList>
            <person name="de Groot N.N."/>
        </authorList>
    </citation>
    <scope>NUCLEOTIDE SEQUENCE [LARGE SCALE GENOMIC DNA]</scope>
    <source>
        <strain evidence="1 2">DSM 13305</strain>
    </source>
</reference>
<dbReference type="OrthoDB" id="1683386at2"/>
<sequence>MKSMAKKMVIFTMVGIMQIGFGVSVMEASPLHDYYPPVQLYDGHDRDHMERERHERMERERHEREWIENERHEREMRRRDHESRREWRERQRIENERHDEAMRRIAHDFADSIFDR</sequence>
<evidence type="ECO:0000313" key="2">
    <source>
        <dbReference type="Proteomes" id="UP000198847"/>
    </source>
</evidence>
<evidence type="ECO:0000313" key="1">
    <source>
        <dbReference type="EMBL" id="SEO82849.1"/>
    </source>
</evidence>
<dbReference type="Proteomes" id="UP000198847">
    <property type="component" value="Unassembled WGS sequence"/>
</dbReference>
<proteinExistence type="predicted"/>
<organism evidence="1 2">
    <name type="scientific">Propionispora vibrioides</name>
    <dbReference type="NCBI Taxonomy" id="112903"/>
    <lineage>
        <taxon>Bacteria</taxon>
        <taxon>Bacillati</taxon>
        <taxon>Bacillota</taxon>
        <taxon>Negativicutes</taxon>
        <taxon>Selenomonadales</taxon>
        <taxon>Sporomusaceae</taxon>
        <taxon>Propionispora</taxon>
    </lineage>
</organism>
<gene>
    <name evidence="1" type="ORF">SAMN04490178_105212</name>
</gene>
<dbReference type="AlphaFoldDB" id="A0A1H8SV60"/>
<keyword evidence="2" id="KW-1185">Reference proteome</keyword>
<dbReference type="EMBL" id="FODY01000005">
    <property type="protein sequence ID" value="SEO82849.1"/>
    <property type="molecule type" value="Genomic_DNA"/>
</dbReference>
<name>A0A1H8SV60_9FIRM</name>
<accession>A0A1H8SV60</accession>